<reference evidence="1" key="1">
    <citation type="journal article" date="2014" name="Front. Microbiol.">
        <title>High frequency of phylogenetically diverse reductive dehalogenase-homologous genes in deep subseafloor sedimentary metagenomes.</title>
        <authorList>
            <person name="Kawai M."/>
            <person name="Futagami T."/>
            <person name="Toyoda A."/>
            <person name="Takaki Y."/>
            <person name="Nishi S."/>
            <person name="Hori S."/>
            <person name="Arai W."/>
            <person name="Tsubouchi T."/>
            <person name="Morono Y."/>
            <person name="Uchiyama I."/>
            <person name="Ito T."/>
            <person name="Fujiyama A."/>
            <person name="Inagaki F."/>
            <person name="Takami H."/>
        </authorList>
    </citation>
    <scope>NUCLEOTIDE SEQUENCE</scope>
    <source>
        <strain evidence="1">Expedition CK06-06</strain>
    </source>
</reference>
<accession>X1IXL5</accession>
<sequence>MPIKGVSDVRRMPRLGKVRLGIKVEPEEEGKKPYPRATDYFVVPDEIKELVGNTPKKLNIMFPTE</sequence>
<dbReference type="AlphaFoldDB" id="X1IXL5"/>
<organism evidence="1">
    <name type="scientific">marine sediment metagenome</name>
    <dbReference type="NCBI Taxonomy" id="412755"/>
    <lineage>
        <taxon>unclassified sequences</taxon>
        <taxon>metagenomes</taxon>
        <taxon>ecological metagenomes</taxon>
    </lineage>
</organism>
<dbReference type="Pfam" id="PF18897">
    <property type="entry name" value="Gp3-like"/>
    <property type="match status" value="1"/>
</dbReference>
<dbReference type="EMBL" id="BARU01040004">
    <property type="protein sequence ID" value="GAH87206.1"/>
    <property type="molecule type" value="Genomic_DNA"/>
</dbReference>
<comment type="caution">
    <text evidence="1">The sequence shown here is derived from an EMBL/GenBank/DDBJ whole genome shotgun (WGS) entry which is preliminary data.</text>
</comment>
<feature type="non-terminal residue" evidence="1">
    <location>
        <position position="65"/>
    </location>
</feature>
<evidence type="ECO:0000313" key="1">
    <source>
        <dbReference type="EMBL" id="GAH87206.1"/>
    </source>
</evidence>
<protein>
    <submittedName>
        <fullName evidence="1">Uncharacterized protein</fullName>
    </submittedName>
</protein>
<proteinExistence type="predicted"/>
<dbReference type="InterPro" id="IPR043991">
    <property type="entry name" value="Gp3-like"/>
</dbReference>
<name>X1IXL5_9ZZZZ</name>
<gene>
    <name evidence="1" type="ORF">S03H2_61914</name>
</gene>